<proteinExistence type="predicted"/>
<sequence length="229" mass="24733">MNPIPPATNPASPLTNPVPLLANPVPPLANPASPLANPIPPATNPIPPATNPASPLTNPVPLLANPVPPLANPVPPLANPVPPLTQSGPSLTTLTYKKFQSGVVQPEDPPTSLWPGRHSTKLDPQAAGRIHSEQQCHQEQWLNCCRFVTYSTPNSRVNGERTWQRLPGRDRISRSQRSSMAWPGKTWDRKFGGLSNCVVYDWDSLFAASEAEMVGRAAAQVTAQWDTFT</sequence>
<feature type="region of interest" description="Disordered" evidence="1">
    <location>
        <begin position="1"/>
        <end position="53"/>
    </location>
</feature>
<accession>A0A1Z3HQK5</accession>
<feature type="compositionally biased region" description="Low complexity" evidence="1">
    <location>
        <begin position="13"/>
        <end position="23"/>
    </location>
</feature>
<dbReference type="EMBL" id="CP021983">
    <property type="protein sequence ID" value="ASC72599.1"/>
    <property type="molecule type" value="Genomic_DNA"/>
</dbReference>
<reference evidence="2 3" key="1">
    <citation type="journal article" date="2016" name="Biochim. Biophys. Acta">
        <title>Characterization of red-shifted phycobilisomes isolated from the chlorophyll f-containing cyanobacterium Halomicronema hongdechloris.</title>
        <authorList>
            <person name="Li Y."/>
            <person name="Lin Y."/>
            <person name="Garvey C.J."/>
            <person name="Birch D."/>
            <person name="Corkery R.W."/>
            <person name="Loughlin P.C."/>
            <person name="Scheer H."/>
            <person name="Willows R.D."/>
            <person name="Chen M."/>
        </authorList>
    </citation>
    <scope>NUCLEOTIDE SEQUENCE [LARGE SCALE GENOMIC DNA]</scope>
    <source>
        <strain evidence="2 3">C2206</strain>
    </source>
</reference>
<feature type="compositionally biased region" description="Pro residues" evidence="1">
    <location>
        <begin position="37"/>
        <end position="50"/>
    </location>
</feature>
<dbReference type="PRINTS" id="PR01217">
    <property type="entry name" value="PRICHEXTENSN"/>
</dbReference>
<keyword evidence="3" id="KW-1185">Reference proteome</keyword>
<organism evidence="2 3">
    <name type="scientific">Halomicronema hongdechloris C2206</name>
    <dbReference type="NCBI Taxonomy" id="1641165"/>
    <lineage>
        <taxon>Bacteria</taxon>
        <taxon>Bacillati</taxon>
        <taxon>Cyanobacteriota</taxon>
        <taxon>Cyanophyceae</taxon>
        <taxon>Nodosilineales</taxon>
        <taxon>Nodosilineaceae</taxon>
        <taxon>Halomicronema</taxon>
    </lineage>
</organism>
<dbReference type="AlphaFoldDB" id="A0A1Z3HQK5"/>
<name>A0A1Z3HQK5_9CYAN</name>
<dbReference type="KEGG" id="hhg:XM38_035570"/>
<evidence type="ECO:0000313" key="3">
    <source>
        <dbReference type="Proteomes" id="UP000191901"/>
    </source>
</evidence>
<dbReference type="Proteomes" id="UP000191901">
    <property type="component" value="Chromosome"/>
</dbReference>
<protein>
    <submittedName>
        <fullName evidence="2">Uncharacterized protein</fullName>
    </submittedName>
</protein>
<evidence type="ECO:0000256" key="1">
    <source>
        <dbReference type="SAM" id="MobiDB-lite"/>
    </source>
</evidence>
<feature type="region of interest" description="Disordered" evidence="1">
    <location>
        <begin position="102"/>
        <end position="123"/>
    </location>
</feature>
<evidence type="ECO:0000313" key="2">
    <source>
        <dbReference type="EMBL" id="ASC72599.1"/>
    </source>
</evidence>
<gene>
    <name evidence="2" type="ORF">XM38_035570</name>
</gene>